<accession>A0A8T4C7D8</accession>
<dbReference type="InterPro" id="IPR001322">
    <property type="entry name" value="Lamin_tail_dom"/>
</dbReference>
<keyword evidence="1" id="KW-0812">Transmembrane</keyword>
<dbReference type="SUPFAM" id="SSF74853">
    <property type="entry name" value="Lamin A/C globular tail domain"/>
    <property type="match status" value="1"/>
</dbReference>
<evidence type="ECO:0000256" key="1">
    <source>
        <dbReference type="SAM" id="Phobius"/>
    </source>
</evidence>
<protein>
    <recommendedName>
        <fullName evidence="2">LTD domain-containing protein</fullName>
    </recommendedName>
</protein>
<dbReference type="AlphaFoldDB" id="A0A8T4C7D8"/>
<evidence type="ECO:0000313" key="3">
    <source>
        <dbReference type="EMBL" id="MBM3281860.1"/>
    </source>
</evidence>
<proteinExistence type="predicted"/>
<dbReference type="InterPro" id="IPR036415">
    <property type="entry name" value="Lamin_tail_dom_sf"/>
</dbReference>
<name>A0A8T4C7D8_9ARCH</name>
<reference evidence="3" key="1">
    <citation type="submission" date="2019-03" db="EMBL/GenBank/DDBJ databases">
        <title>Lake Tanganyika Metagenome-Assembled Genomes (MAGs).</title>
        <authorList>
            <person name="Tran P."/>
        </authorList>
    </citation>
    <scope>NUCLEOTIDE SEQUENCE</scope>
    <source>
        <strain evidence="3">M_DeepCast_50m_m2_156</strain>
    </source>
</reference>
<gene>
    <name evidence="3" type="ORF">FJY86_00780</name>
</gene>
<organism evidence="3 4">
    <name type="scientific">Candidatus Iainarchaeum sp</name>
    <dbReference type="NCBI Taxonomy" id="3101447"/>
    <lineage>
        <taxon>Archaea</taxon>
        <taxon>Candidatus Iainarchaeota</taxon>
        <taxon>Candidatus Iainarchaeia</taxon>
        <taxon>Candidatus Iainarchaeales</taxon>
        <taxon>Candidatus Iainarchaeaceae</taxon>
        <taxon>Candidatus Iainarchaeum</taxon>
    </lineage>
</organism>
<keyword evidence="1" id="KW-0472">Membrane</keyword>
<dbReference type="Proteomes" id="UP000774699">
    <property type="component" value="Unassembled WGS sequence"/>
</dbReference>
<evidence type="ECO:0000313" key="4">
    <source>
        <dbReference type="Proteomes" id="UP000774699"/>
    </source>
</evidence>
<evidence type="ECO:0000259" key="2">
    <source>
        <dbReference type="PROSITE" id="PS51841"/>
    </source>
</evidence>
<dbReference type="SUPFAM" id="SSF56024">
    <property type="entry name" value="Phospholipase D/nuclease"/>
    <property type="match status" value="1"/>
</dbReference>
<sequence>MNEEKREIIPTRFELKWLLGPLAIILVAGLIALYLPTVPTSSSNENFTPEQPIIVEEPVNVEAAKIAAAAQCSMTFDCSTLDCLEKVLTHIDSSTQRIDAVLRTPAPKVLRDHLRMAIKRGVIVQLVLDPTLNPKFYLQGANVRIKSVNRFVASNFMIIDSSVVVHGTDFSVYAASPDIIHVACEQLERDPYLDLFSRVWQDESTPFVSETMEEEVIPDTELSVPSSDSCDSSECGPDTFTCVGTTKVYTDYFCSDSSCVYQIVPLYYNSDCGYTNPGFAPDGSPLIIITETEVDEGQVANEFIEFTALEPVELTGFTLLRNGQSVITFNEPYILNGAARTYTGVGTTTTTVVYLNQFSPQWNVPGTVATLLNPNGNSVAERTFD</sequence>
<keyword evidence="1" id="KW-1133">Transmembrane helix</keyword>
<feature type="transmembrane region" description="Helical" evidence="1">
    <location>
        <begin position="15"/>
        <end position="35"/>
    </location>
</feature>
<dbReference type="PROSITE" id="PS51841">
    <property type="entry name" value="LTD"/>
    <property type="match status" value="1"/>
</dbReference>
<dbReference type="Gene3D" id="3.30.870.10">
    <property type="entry name" value="Endonuclease Chain A"/>
    <property type="match status" value="1"/>
</dbReference>
<feature type="domain" description="LTD" evidence="2">
    <location>
        <begin position="275"/>
        <end position="385"/>
    </location>
</feature>
<dbReference type="EMBL" id="VGJJ01000003">
    <property type="protein sequence ID" value="MBM3281860.1"/>
    <property type="molecule type" value="Genomic_DNA"/>
</dbReference>
<comment type="caution">
    <text evidence="3">The sequence shown here is derived from an EMBL/GenBank/DDBJ whole genome shotgun (WGS) entry which is preliminary data.</text>
</comment>